<dbReference type="Pfam" id="PF18759">
    <property type="entry name" value="Plavaka"/>
    <property type="match status" value="1"/>
</dbReference>
<evidence type="ECO:0000313" key="4">
    <source>
        <dbReference type="Proteomes" id="UP001219525"/>
    </source>
</evidence>
<organism evidence="3 4">
    <name type="scientific">Mycena pura</name>
    <dbReference type="NCBI Taxonomy" id="153505"/>
    <lineage>
        <taxon>Eukaryota</taxon>
        <taxon>Fungi</taxon>
        <taxon>Dikarya</taxon>
        <taxon>Basidiomycota</taxon>
        <taxon>Agaricomycotina</taxon>
        <taxon>Agaricomycetes</taxon>
        <taxon>Agaricomycetidae</taxon>
        <taxon>Agaricales</taxon>
        <taxon>Marasmiineae</taxon>
        <taxon>Mycenaceae</taxon>
        <taxon>Mycena</taxon>
    </lineage>
</organism>
<feature type="domain" description="DUF6830" evidence="2">
    <location>
        <begin position="918"/>
        <end position="1050"/>
    </location>
</feature>
<dbReference type="AlphaFoldDB" id="A0AAD6UXL5"/>
<proteinExistence type="predicted"/>
<protein>
    <recommendedName>
        <fullName evidence="2">DUF6830 domain-containing protein</fullName>
    </recommendedName>
</protein>
<evidence type="ECO:0000256" key="1">
    <source>
        <dbReference type="SAM" id="MobiDB-lite"/>
    </source>
</evidence>
<feature type="region of interest" description="Disordered" evidence="1">
    <location>
        <begin position="852"/>
        <end position="894"/>
    </location>
</feature>
<dbReference type="InterPro" id="IPR049233">
    <property type="entry name" value="DUF6830"/>
</dbReference>
<dbReference type="Pfam" id="PF20722">
    <property type="entry name" value="DUF6830"/>
    <property type="match status" value="1"/>
</dbReference>
<evidence type="ECO:0000259" key="2">
    <source>
        <dbReference type="Pfam" id="PF20722"/>
    </source>
</evidence>
<keyword evidence="4" id="KW-1185">Reference proteome</keyword>
<reference evidence="3" key="1">
    <citation type="submission" date="2023-03" db="EMBL/GenBank/DDBJ databases">
        <title>Massive genome expansion in bonnet fungi (Mycena s.s.) driven by repeated elements and novel gene families across ecological guilds.</title>
        <authorList>
            <consortium name="Lawrence Berkeley National Laboratory"/>
            <person name="Harder C.B."/>
            <person name="Miyauchi S."/>
            <person name="Viragh M."/>
            <person name="Kuo A."/>
            <person name="Thoen E."/>
            <person name="Andreopoulos B."/>
            <person name="Lu D."/>
            <person name="Skrede I."/>
            <person name="Drula E."/>
            <person name="Henrissat B."/>
            <person name="Morin E."/>
            <person name="Kohler A."/>
            <person name="Barry K."/>
            <person name="LaButti K."/>
            <person name="Morin E."/>
            <person name="Salamov A."/>
            <person name="Lipzen A."/>
            <person name="Mereny Z."/>
            <person name="Hegedus B."/>
            <person name="Baldrian P."/>
            <person name="Stursova M."/>
            <person name="Weitz H."/>
            <person name="Taylor A."/>
            <person name="Grigoriev I.V."/>
            <person name="Nagy L.G."/>
            <person name="Martin F."/>
            <person name="Kauserud H."/>
        </authorList>
    </citation>
    <scope>NUCLEOTIDE SEQUENCE</scope>
    <source>
        <strain evidence="3">9144</strain>
    </source>
</reference>
<gene>
    <name evidence="3" type="ORF">GGX14DRAFT_404641</name>
</gene>
<comment type="caution">
    <text evidence="3">The sequence shown here is derived from an EMBL/GenBank/DDBJ whole genome shotgun (WGS) entry which is preliminary data.</text>
</comment>
<dbReference type="InterPro" id="IPR041078">
    <property type="entry name" value="Plavaka"/>
</dbReference>
<dbReference type="EMBL" id="JARJCW010000097">
    <property type="protein sequence ID" value="KAJ7194615.1"/>
    <property type="molecule type" value="Genomic_DNA"/>
</dbReference>
<sequence>MILLDALQQSYVQNSKRNTLLGSVPLRSAKLSNSQEGTPFELPTRARQRQEGPGNAWAKPVKVLRAYVYWDNREYKKQFISATGGSLNARKARAEVVGPRQRLREIVGQDGGGRRLHARRVWRISRGESAVMNSNRQEAKSGLSSHVSKADLSLPLRPMPKVRRGHKARWNANRFQCPGPSCGLWFTSSANALRHLNHPRSSCARWYRAVQEVIASEGPGAQLYKELIATKIYPDFNSAEMPQLHAHPPCAQLFDPPVDSRDEEWVDDISEWKEEFFSAAQSQEGGTGFQDWVDEDEFAKFRTDNLFYPFGGDEDFEFGKFLTLSRMTMKDINNFMKLKLVQKYLSPHLSFKTAKELRSRVEILPSGPKWKSRKISFDGFPTKKPLVLFYRDSLECLQFLLRNPALKDHINLKPTKLFRNGKRLHKEWINSDGAWQMQTALPMGSTLLGVIASSDKTNISVMNGDRVAHPFLLSLANIEMDHLMKASNNALLMTALLPVPKFLCNKDIRGVLEKRLFHHCLDIVCEPLKAAASTGVDLSDSDGQLFHCHTPLVAYIVDTPEAADIACVMGKTSHLTMASHHTFGDSFRHEERTGAYTWELITRVNAAVDPWDVADYQKLSKTVRLNGVHLPFWRDWPLSINPARFLTPEVLHHLHKGFFDHDFQWGRNIVGDEEIDFRLSLLQPRVGHRHFKEGVTRLKQLGGREHRELQRCFISMIADAVPQPVVRALAALMDFRFFTQSPQFDEATFSRMDGFLMEFHELKQSIIDAGGREQSHFNIPKLEFYHGIVPSIRWAGAPMQYTADMTEKAHSTQIKIPARNETNHRDYDPQIVRHLDRVEKLRLFSLFTDNQASARDDGPHESDSESDVEESNSDTDSEVAREEEDIEGPSLAGESTRRVRNLFHEAALYSTWYPDRESRMFTTSSTAFSLNRRPSLARITVDDAATRFGLPDLRAALGDYLDRLKSDSGSSLSVIGGRRHNKTDCILPFTYLQVWFSVRVQTKSPHQAKPLPAETLHAKPPDETWTYGRYDTVLLCNDRSTAWPGGGLKNGLLGHTIAQIRLIMKPVWRRSHELPPTTATLMYVQRFNVVPQSGSPSGREPSSGLFVLRRALRSDNTRMGDVLRWTTSALQSSSHQGLEPKPTLGYLLTPVWSSVWKCA</sequence>
<evidence type="ECO:0000313" key="3">
    <source>
        <dbReference type="EMBL" id="KAJ7194615.1"/>
    </source>
</evidence>
<feature type="compositionally biased region" description="Basic and acidic residues" evidence="1">
    <location>
        <begin position="854"/>
        <end position="863"/>
    </location>
</feature>
<accession>A0AAD6UXL5</accession>
<dbReference type="Proteomes" id="UP001219525">
    <property type="component" value="Unassembled WGS sequence"/>
</dbReference>
<name>A0AAD6UXL5_9AGAR</name>
<feature type="compositionally biased region" description="Acidic residues" evidence="1">
    <location>
        <begin position="864"/>
        <end position="887"/>
    </location>
</feature>